<dbReference type="Proteomes" id="UP000507962">
    <property type="component" value="Unassembled WGS sequence"/>
</dbReference>
<dbReference type="Pfam" id="PF00977">
    <property type="entry name" value="His_biosynth"/>
    <property type="match status" value="1"/>
</dbReference>
<dbReference type="InterPro" id="IPR006062">
    <property type="entry name" value="His_biosynth"/>
</dbReference>
<dbReference type="AlphaFoldDB" id="A0A4U8YIJ4"/>
<keyword evidence="3 6" id="KW-0368">Histidine biosynthesis</keyword>
<dbReference type="CDD" id="cd04723">
    <property type="entry name" value="HisA_HisF"/>
    <property type="match status" value="1"/>
</dbReference>
<evidence type="ECO:0000313" key="7">
    <source>
        <dbReference type="EMBL" id="VFQ43505.1"/>
    </source>
</evidence>
<dbReference type="InterPro" id="IPR044524">
    <property type="entry name" value="Isoase_HisA-like"/>
</dbReference>
<name>A0A4U8YIJ4_9BACT</name>
<dbReference type="GO" id="GO:0005737">
    <property type="term" value="C:cytoplasm"/>
    <property type="evidence" value="ECO:0007669"/>
    <property type="project" value="TreeGrafter"/>
</dbReference>
<gene>
    <name evidence="7" type="ORF">MSL71_11400</name>
</gene>
<evidence type="ECO:0000256" key="4">
    <source>
        <dbReference type="ARBA" id="ARBA00023235"/>
    </source>
</evidence>
<evidence type="ECO:0000256" key="2">
    <source>
        <dbReference type="ARBA" id="ARBA00022605"/>
    </source>
</evidence>
<evidence type="ECO:0000313" key="8">
    <source>
        <dbReference type="Proteomes" id="UP000507962"/>
    </source>
</evidence>
<evidence type="ECO:0000256" key="5">
    <source>
        <dbReference type="ARBA" id="ARBA00029440"/>
    </source>
</evidence>
<proteinExistence type="inferred from homology"/>
<dbReference type="InterPro" id="IPR011060">
    <property type="entry name" value="RibuloseP-bd_barrel"/>
</dbReference>
<sequence length="252" mass="27318">MKFRPCIDLHQGVVKQIVGGTLTDSDESPTTNFSATRPASWFAELYRKDNLTGGHVIQLGPGNEEAACGALSAWPDGLQVGGGITCDNAVSWLDRGAAAVIVTSHVFHDGRIDEERLAKLVKTVGKERLVLDLSCRRSDQGYRIVTDRWQTWTDEVITLPLLDRLADSCHEFLIHGVDVEGMVSGIEEPLVELLGKWGKRPVTYAGGIRSLSDIETIDTLGNGAIDFTVGSALDIFGGDALAYETLSQRYSG</sequence>
<evidence type="ECO:0000256" key="6">
    <source>
        <dbReference type="RuleBase" id="RU003657"/>
    </source>
</evidence>
<dbReference type="SUPFAM" id="SSF51366">
    <property type="entry name" value="Ribulose-phoshate binding barrel"/>
    <property type="match status" value="1"/>
</dbReference>
<dbReference type="InterPro" id="IPR013785">
    <property type="entry name" value="Aldolase_TIM"/>
</dbReference>
<dbReference type="GO" id="GO:0003949">
    <property type="term" value="F:1-(5-phosphoribosyl)-5-[(5-phosphoribosylamino)methylideneamino]imidazole-4-carboxamide isomerase activity"/>
    <property type="evidence" value="ECO:0007669"/>
    <property type="project" value="InterPro"/>
</dbReference>
<dbReference type="GO" id="GO:0000162">
    <property type="term" value="P:L-tryptophan biosynthetic process"/>
    <property type="evidence" value="ECO:0007669"/>
    <property type="project" value="TreeGrafter"/>
</dbReference>
<evidence type="ECO:0000256" key="3">
    <source>
        <dbReference type="ARBA" id="ARBA00023102"/>
    </source>
</evidence>
<dbReference type="PANTHER" id="PTHR43090">
    <property type="entry name" value="1-(5-PHOSPHORIBOSYL)-5-[(5-PHOSPHORIBOSYLAMINO)METHYLIDENEAMINO] IMIDAZOLE-4-CARBOXAMIDE ISOMERASE"/>
    <property type="match status" value="1"/>
</dbReference>
<keyword evidence="2 6" id="KW-0028">Amino-acid biosynthesis</keyword>
<comment type="similarity">
    <text evidence="1 6">Belongs to the HisA/HisF family.</text>
</comment>
<keyword evidence="8" id="KW-1185">Reference proteome</keyword>
<dbReference type="RefSeq" id="WP_180137710.1">
    <property type="nucleotide sequence ID" value="NZ_CAADHO010000002.1"/>
</dbReference>
<dbReference type="PANTHER" id="PTHR43090:SF2">
    <property type="entry name" value="1-(5-PHOSPHORIBOSYL)-5-[(5-PHOSPHORIBOSYLAMINO)METHYLIDENEAMINO] IMIDAZOLE-4-CARBOXAMIDE ISOMERASE"/>
    <property type="match status" value="1"/>
</dbReference>
<dbReference type="NCBIfam" id="TIGR02129">
    <property type="entry name" value="hisA_euk"/>
    <property type="match status" value="1"/>
</dbReference>
<evidence type="ECO:0000256" key="1">
    <source>
        <dbReference type="ARBA" id="ARBA00009667"/>
    </source>
</evidence>
<accession>A0A4U8YIJ4</accession>
<organism evidence="7 8">
    <name type="scientific">Desulfoluna butyratoxydans</name>
    <dbReference type="NCBI Taxonomy" id="231438"/>
    <lineage>
        <taxon>Bacteria</taxon>
        <taxon>Pseudomonadati</taxon>
        <taxon>Thermodesulfobacteriota</taxon>
        <taxon>Desulfobacteria</taxon>
        <taxon>Desulfobacterales</taxon>
        <taxon>Desulfolunaceae</taxon>
        <taxon>Desulfoluna</taxon>
    </lineage>
</organism>
<protein>
    <submittedName>
        <fullName evidence="7">Phosphoribosylformimino-5-aminoimidazole carboxamide ribotide isomerase eukaryotic</fullName>
    </submittedName>
</protein>
<dbReference type="GO" id="GO:0000105">
    <property type="term" value="P:L-histidine biosynthetic process"/>
    <property type="evidence" value="ECO:0007669"/>
    <property type="project" value="UniProtKB-KW"/>
</dbReference>
<comment type="pathway">
    <text evidence="5">Amino-acid biosynthesis.</text>
</comment>
<keyword evidence="4 7" id="KW-0413">Isomerase</keyword>
<dbReference type="EMBL" id="CAADHO010000002">
    <property type="protein sequence ID" value="VFQ43505.1"/>
    <property type="molecule type" value="Genomic_DNA"/>
</dbReference>
<dbReference type="Gene3D" id="3.20.20.70">
    <property type="entry name" value="Aldolase class I"/>
    <property type="match status" value="1"/>
</dbReference>
<reference evidence="7 8" key="1">
    <citation type="submission" date="2019-03" db="EMBL/GenBank/DDBJ databases">
        <authorList>
            <person name="Nijsse B."/>
        </authorList>
    </citation>
    <scope>NUCLEOTIDE SEQUENCE [LARGE SCALE GENOMIC DNA]</scope>
    <source>
        <strain evidence="7">Desulfoluna butyratoxydans MSL71</strain>
    </source>
</reference>
<dbReference type="InterPro" id="IPR011858">
    <property type="entry name" value="His6/HISN3"/>
</dbReference>